<protein>
    <submittedName>
        <fullName evidence="1">Uncharacterized protein</fullName>
    </submittedName>
</protein>
<proteinExistence type="predicted"/>
<dbReference type="AlphaFoldDB" id="A0A3B0XRA4"/>
<reference evidence="1" key="1">
    <citation type="submission" date="2018-06" db="EMBL/GenBank/DDBJ databases">
        <authorList>
            <person name="Zhirakovskaya E."/>
        </authorList>
    </citation>
    <scope>NUCLEOTIDE SEQUENCE</scope>
</reference>
<name>A0A3B0XRA4_9ZZZZ</name>
<organism evidence="1">
    <name type="scientific">hydrothermal vent metagenome</name>
    <dbReference type="NCBI Taxonomy" id="652676"/>
    <lineage>
        <taxon>unclassified sequences</taxon>
        <taxon>metagenomes</taxon>
        <taxon>ecological metagenomes</taxon>
    </lineage>
</organism>
<gene>
    <name evidence="1" type="ORF">MNBD_GAMMA09-1174</name>
</gene>
<accession>A0A3B0XRA4</accession>
<sequence length="94" mass="10588">MSLMVAEHNSEASVSNYYVNGNLYKFKVHLGKKAFTGNAYAKGVIWAKFSNVLPQSQNIVLSQNIRESIGLLYICLDKSIVDKMTFGQLIWDQV</sequence>
<dbReference type="EMBL" id="UOFI01000208">
    <property type="protein sequence ID" value="VAW70778.1"/>
    <property type="molecule type" value="Genomic_DNA"/>
</dbReference>
<evidence type="ECO:0000313" key="1">
    <source>
        <dbReference type="EMBL" id="VAW70778.1"/>
    </source>
</evidence>